<gene>
    <name evidence="3" type="ORF">TorRG33x02_162270</name>
</gene>
<comment type="caution">
    <text evidence="3">The sequence shown here is derived from an EMBL/GenBank/DDBJ whole genome shotgun (WGS) entry which is preliminary data.</text>
</comment>
<dbReference type="InterPro" id="IPR005134">
    <property type="entry name" value="UPF0114"/>
</dbReference>
<feature type="compositionally biased region" description="Low complexity" evidence="1">
    <location>
        <begin position="22"/>
        <end position="33"/>
    </location>
</feature>
<dbReference type="InParanoid" id="A0A2P5ERC1"/>
<keyword evidence="2" id="KW-0472">Membrane</keyword>
<feature type="transmembrane region" description="Helical" evidence="2">
    <location>
        <begin position="208"/>
        <end position="235"/>
    </location>
</feature>
<evidence type="ECO:0000256" key="1">
    <source>
        <dbReference type="SAM" id="MobiDB-lite"/>
    </source>
</evidence>
<evidence type="ECO:0000313" key="4">
    <source>
        <dbReference type="Proteomes" id="UP000237000"/>
    </source>
</evidence>
<dbReference type="AlphaFoldDB" id="A0A2P5ERC1"/>
<keyword evidence="2" id="KW-0812">Transmembrane</keyword>
<sequence>MATTTRLLMRASNHPKFNSLDSESSSSSSSSSSGLRCLAARGGDSEYQKKSWVVQNGNGDGIKKLQMGSTTTTTTSSNTTHHEKVKPSMAAAAAASGSLILTTSERNQRINSIDGSAILDLVSSVSSHVNNALLLLFTDGPKRTTSKQNIQMFIERAIIDCRFFTLFAVAGSLLASVLCFVEGCFIVVESYIQYFHNLSYKADQGHVMHLLIEAIDMFLVGTAMLIFGFGLYTMFVGSKSVKEKGPWLAGSNLFGLFYMKGLPTWVGMKSVSQAKSKLGHALMMLLQVGVLERFKSVPLVTGADLACFAGTLLISSACIFLLSKLSVSNVQDT</sequence>
<feature type="region of interest" description="Disordered" evidence="1">
    <location>
        <begin position="1"/>
        <end position="37"/>
    </location>
</feature>
<accession>A0A2P5ERC1</accession>
<evidence type="ECO:0000256" key="2">
    <source>
        <dbReference type="SAM" id="Phobius"/>
    </source>
</evidence>
<evidence type="ECO:0000313" key="3">
    <source>
        <dbReference type="EMBL" id="PON88025.1"/>
    </source>
</evidence>
<name>A0A2P5ERC1_TREOI</name>
<organism evidence="3 4">
    <name type="scientific">Trema orientale</name>
    <name type="common">Charcoal tree</name>
    <name type="synonym">Celtis orientalis</name>
    <dbReference type="NCBI Taxonomy" id="63057"/>
    <lineage>
        <taxon>Eukaryota</taxon>
        <taxon>Viridiplantae</taxon>
        <taxon>Streptophyta</taxon>
        <taxon>Embryophyta</taxon>
        <taxon>Tracheophyta</taxon>
        <taxon>Spermatophyta</taxon>
        <taxon>Magnoliopsida</taxon>
        <taxon>eudicotyledons</taxon>
        <taxon>Gunneridae</taxon>
        <taxon>Pentapetalae</taxon>
        <taxon>rosids</taxon>
        <taxon>fabids</taxon>
        <taxon>Rosales</taxon>
        <taxon>Cannabaceae</taxon>
        <taxon>Trema</taxon>
    </lineage>
</organism>
<feature type="transmembrane region" description="Helical" evidence="2">
    <location>
        <begin position="306"/>
        <end position="327"/>
    </location>
</feature>
<dbReference type="OrthoDB" id="1912077at2759"/>
<evidence type="ECO:0008006" key="5">
    <source>
        <dbReference type="Google" id="ProtNLM"/>
    </source>
</evidence>
<dbReference type="PANTHER" id="PTHR31721:SF3">
    <property type="entry name" value="EXPRESSED PROTEIN"/>
    <property type="match status" value="1"/>
</dbReference>
<protein>
    <recommendedName>
        <fullName evidence="5">Transmembrane protein</fullName>
    </recommendedName>
</protein>
<keyword evidence="2" id="KW-1133">Transmembrane helix</keyword>
<proteinExistence type="predicted"/>
<dbReference type="Proteomes" id="UP000237000">
    <property type="component" value="Unassembled WGS sequence"/>
</dbReference>
<keyword evidence="4" id="KW-1185">Reference proteome</keyword>
<dbReference type="Pfam" id="PF03350">
    <property type="entry name" value="UPF0114"/>
    <property type="match status" value="1"/>
</dbReference>
<dbReference type="EMBL" id="JXTC01000110">
    <property type="protein sequence ID" value="PON88025.1"/>
    <property type="molecule type" value="Genomic_DNA"/>
</dbReference>
<feature type="compositionally biased region" description="Low complexity" evidence="1">
    <location>
        <begin position="69"/>
        <end position="79"/>
    </location>
</feature>
<feature type="transmembrane region" description="Helical" evidence="2">
    <location>
        <begin position="247"/>
        <end position="266"/>
    </location>
</feature>
<feature type="transmembrane region" description="Helical" evidence="2">
    <location>
        <begin position="163"/>
        <end position="188"/>
    </location>
</feature>
<reference evidence="4" key="1">
    <citation type="submission" date="2016-06" db="EMBL/GenBank/DDBJ databases">
        <title>Parallel loss of symbiosis genes in relatives of nitrogen-fixing non-legume Parasponia.</title>
        <authorList>
            <person name="Van Velzen R."/>
            <person name="Holmer R."/>
            <person name="Bu F."/>
            <person name="Rutten L."/>
            <person name="Van Zeijl A."/>
            <person name="Liu W."/>
            <person name="Santuari L."/>
            <person name="Cao Q."/>
            <person name="Sharma T."/>
            <person name="Shen D."/>
            <person name="Roswanjaya Y."/>
            <person name="Wardhani T."/>
            <person name="Kalhor M.S."/>
            <person name="Jansen J."/>
            <person name="Van den Hoogen J."/>
            <person name="Gungor B."/>
            <person name="Hartog M."/>
            <person name="Hontelez J."/>
            <person name="Verver J."/>
            <person name="Yang W.-C."/>
            <person name="Schijlen E."/>
            <person name="Repin R."/>
            <person name="Schilthuizen M."/>
            <person name="Schranz E."/>
            <person name="Heidstra R."/>
            <person name="Miyata K."/>
            <person name="Fedorova E."/>
            <person name="Kohlen W."/>
            <person name="Bisseling T."/>
            <person name="Smit S."/>
            <person name="Geurts R."/>
        </authorList>
    </citation>
    <scope>NUCLEOTIDE SEQUENCE [LARGE SCALE GENOMIC DNA]</scope>
    <source>
        <strain evidence="4">cv. RG33-2</strain>
    </source>
</reference>
<feature type="region of interest" description="Disordered" evidence="1">
    <location>
        <begin position="65"/>
        <end position="84"/>
    </location>
</feature>
<dbReference type="PANTHER" id="PTHR31721">
    <property type="entry name" value="OS06G0710300 PROTEIN"/>
    <property type="match status" value="1"/>
</dbReference>